<dbReference type="Gene3D" id="3.40.50.300">
    <property type="entry name" value="P-loop containing nucleotide triphosphate hydrolases"/>
    <property type="match status" value="1"/>
</dbReference>
<accession>A0A815QST3</accession>
<evidence type="ECO:0000313" key="2">
    <source>
        <dbReference type="Proteomes" id="UP000663889"/>
    </source>
</evidence>
<dbReference type="EMBL" id="CAJNOU010005127">
    <property type="protein sequence ID" value="CAF1467455.1"/>
    <property type="molecule type" value="Genomic_DNA"/>
</dbReference>
<protein>
    <recommendedName>
        <fullName evidence="3">DNA helicase</fullName>
    </recommendedName>
</protein>
<dbReference type="AlphaFoldDB" id="A0A815QST3"/>
<comment type="caution">
    <text evidence="1">The sequence shown here is derived from an EMBL/GenBank/DDBJ whole genome shotgun (WGS) entry which is preliminary data.</text>
</comment>
<dbReference type="InterPro" id="IPR027417">
    <property type="entry name" value="P-loop_NTPase"/>
</dbReference>
<proteinExistence type="predicted"/>
<evidence type="ECO:0000313" key="1">
    <source>
        <dbReference type="EMBL" id="CAF1467455.1"/>
    </source>
</evidence>
<evidence type="ECO:0008006" key="3">
    <source>
        <dbReference type="Google" id="ProtNLM"/>
    </source>
</evidence>
<dbReference type="InterPro" id="IPR051055">
    <property type="entry name" value="PIF1_helicase"/>
</dbReference>
<dbReference type="PANTHER" id="PTHR47642:SF5">
    <property type="entry name" value="ATP-DEPENDENT DNA HELICASE"/>
    <property type="match status" value="1"/>
</dbReference>
<gene>
    <name evidence="1" type="ORF">SEV965_LOCUS34479</name>
</gene>
<sequence length="525" mass="59097">MFKEWKRDIEAQRDETRNYLILGEDTLEIRDDEIRIEIVGTEIPASPIKTKVATVLPVTATNAILFPTKQDIVKQFTLNIQQKYAFMIVTSHLVGEHYAYTGTIDNQLLMCIPGCGGTEKSHLIRAITKYFQVTKRGKMLRKLAPTSIAPAEIDGLTIHSFLGAPILVFRNTLRTQINNRAVLNKTMEMGLTPIVCIAQDYIQGKTVDDLRLRQAILELSDNKTEHLPGYLPLVPGMPVLLTENVASELGLSNGTRGIFRQLVYDESSEDVRYQDKNFPPNTKAVLNKTMEMGLTPIVCIAQDYIQGKIVDDLQLRQAILELPDNKTEHLPGYLPLVPGMPVLLTENVASELGLSNGTRGIFHQLVYDESPEDVRYHNQNFPPNTKFITQPKYALVEFPGCKLDEKLAQLSSKRVPIAVSEQTFLFDAKELPPENAAKVAKINKKTTKLTVKRKALPLIPAYSMTTHKSQGQTLGKIIVRLDDILIIRPFVFGTLQVKPSTPQIEELKRLDRIAQNTRKRFQFIA</sequence>
<reference evidence="1" key="1">
    <citation type="submission" date="2021-02" db="EMBL/GenBank/DDBJ databases">
        <authorList>
            <person name="Nowell W R."/>
        </authorList>
    </citation>
    <scope>NUCLEOTIDE SEQUENCE</scope>
</reference>
<dbReference type="SUPFAM" id="SSF52540">
    <property type="entry name" value="P-loop containing nucleoside triphosphate hydrolases"/>
    <property type="match status" value="1"/>
</dbReference>
<name>A0A815QST3_9BILA</name>
<dbReference type="Proteomes" id="UP000663889">
    <property type="component" value="Unassembled WGS sequence"/>
</dbReference>
<dbReference type="PANTHER" id="PTHR47642">
    <property type="entry name" value="ATP-DEPENDENT DNA HELICASE"/>
    <property type="match status" value="1"/>
</dbReference>
<organism evidence="1 2">
    <name type="scientific">Rotaria sordida</name>
    <dbReference type="NCBI Taxonomy" id="392033"/>
    <lineage>
        <taxon>Eukaryota</taxon>
        <taxon>Metazoa</taxon>
        <taxon>Spiralia</taxon>
        <taxon>Gnathifera</taxon>
        <taxon>Rotifera</taxon>
        <taxon>Eurotatoria</taxon>
        <taxon>Bdelloidea</taxon>
        <taxon>Philodinida</taxon>
        <taxon>Philodinidae</taxon>
        <taxon>Rotaria</taxon>
    </lineage>
</organism>